<dbReference type="SUPFAM" id="SSF54928">
    <property type="entry name" value="RNA-binding domain, RBD"/>
    <property type="match status" value="2"/>
</dbReference>
<evidence type="ECO:0000313" key="4">
    <source>
        <dbReference type="EMBL" id="TRX90200.1"/>
    </source>
</evidence>
<accession>A0A553HQM1</accession>
<keyword evidence="1 2" id="KW-0694">RNA-binding</keyword>
<dbReference type="AlphaFoldDB" id="A0A553HQM1"/>
<evidence type="ECO:0000313" key="5">
    <source>
        <dbReference type="Proteomes" id="UP000319160"/>
    </source>
</evidence>
<sequence length="246" mass="27464">MQISKANVRPIAVLPLSRHFSQTALVAQEDKGEAEAVDNAIEAADNDSPLQSSQTATEMGRRQGYAIFISNMTFDATDVHLQEAFSKYGNIETLNIARDGRGLSRGFGFITYTDKESADRAVREAHNSFWHGRRISVDHRKEAPSGAGKSRREVVGPTNSLYIGNIPYEASDADLNQMFRRLDDVADVRVAVDRNTGWPRGFAHCDFNTVEGAQKAFEALSQATLSGRQLRVDYAENRKRQERRLE</sequence>
<evidence type="ECO:0000256" key="1">
    <source>
        <dbReference type="ARBA" id="ARBA00022884"/>
    </source>
</evidence>
<reference evidence="5" key="1">
    <citation type="submission" date="2019-06" db="EMBL/GenBank/DDBJ databases">
        <title>Draft genome sequence of the griseofulvin-producing fungus Xylaria cubensis strain G536.</title>
        <authorList>
            <person name="Mead M.E."/>
            <person name="Raja H.A."/>
            <person name="Steenwyk J.L."/>
            <person name="Knowles S.L."/>
            <person name="Oberlies N.H."/>
            <person name="Rokas A."/>
        </authorList>
    </citation>
    <scope>NUCLEOTIDE SEQUENCE [LARGE SCALE GENOMIC DNA]</scope>
    <source>
        <strain evidence="5">G536</strain>
    </source>
</reference>
<comment type="caution">
    <text evidence="4">The sequence shown here is derived from an EMBL/GenBank/DDBJ whole genome shotgun (WGS) entry which is preliminary data.</text>
</comment>
<dbReference type="CDD" id="cd00590">
    <property type="entry name" value="RRM_SF"/>
    <property type="match status" value="1"/>
</dbReference>
<feature type="domain" description="RRM" evidence="3">
    <location>
        <begin position="159"/>
        <end position="237"/>
    </location>
</feature>
<gene>
    <name evidence="4" type="ORF">FHL15_008928</name>
</gene>
<dbReference type="GO" id="GO:0003723">
    <property type="term" value="F:RNA binding"/>
    <property type="evidence" value="ECO:0007669"/>
    <property type="project" value="UniProtKB-UniRule"/>
</dbReference>
<dbReference type="Gene3D" id="3.30.70.330">
    <property type="match status" value="2"/>
</dbReference>
<dbReference type="OrthoDB" id="6730379at2759"/>
<organism evidence="4 5">
    <name type="scientific">Xylaria flabelliformis</name>
    <dbReference type="NCBI Taxonomy" id="2512241"/>
    <lineage>
        <taxon>Eukaryota</taxon>
        <taxon>Fungi</taxon>
        <taxon>Dikarya</taxon>
        <taxon>Ascomycota</taxon>
        <taxon>Pezizomycotina</taxon>
        <taxon>Sordariomycetes</taxon>
        <taxon>Xylariomycetidae</taxon>
        <taxon>Xylariales</taxon>
        <taxon>Xylariaceae</taxon>
        <taxon>Xylaria</taxon>
    </lineage>
</organism>
<proteinExistence type="predicted"/>
<dbReference type="STRING" id="2512241.A0A553HQM1"/>
<dbReference type="EMBL" id="VFLP01000058">
    <property type="protein sequence ID" value="TRX90200.1"/>
    <property type="molecule type" value="Genomic_DNA"/>
</dbReference>
<name>A0A553HQM1_9PEZI</name>
<keyword evidence="5" id="KW-1185">Reference proteome</keyword>
<dbReference type="InterPro" id="IPR012677">
    <property type="entry name" value="Nucleotide-bd_a/b_plait_sf"/>
</dbReference>
<feature type="domain" description="RRM" evidence="3">
    <location>
        <begin position="65"/>
        <end position="142"/>
    </location>
</feature>
<dbReference type="Pfam" id="PF00076">
    <property type="entry name" value="RRM_1"/>
    <property type="match status" value="2"/>
</dbReference>
<dbReference type="InterPro" id="IPR052462">
    <property type="entry name" value="SLIRP/GR-RBP-like"/>
</dbReference>
<evidence type="ECO:0000259" key="3">
    <source>
        <dbReference type="PROSITE" id="PS50102"/>
    </source>
</evidence>
<dbReference type="PROSITE" id="PS50102">
    <property type="entry name" value="RRM"/>
    <property type="match status" value="2"/>
</dbReference>
<dbReference type="Proteomes" id="UP000319160">
    <property type="component" value="Unassembled WGS sequence"/>
</dbReference>
<dbReference type="SMART" id="SM00360">
    <property type="entry name" value="RRM"/>
    <property type="match status" value="2"/>
</dbReference>
<evidence type="ECO:0000256" key="2">
    <source>
        <dbReference type="PROSITE-ProRule" id="PRU00176"/>
    </source>
</evidence>
<dbReference type="PANTHER" id="PTHR48027">
    <property type="entry name" value="HETEROGENEOUS NUCLEAR RIBONUCLEOPROTEIN 87F-RELATED"/>
    <property type="match status" value="1"/>
</dbReference>
<protein>
    <recommendedName>
        <fullName evidence="3">RRM domain-containing protein</fullName>
    </recommendedName>
</protein>
<dbReference type="InterPro" id="IPR035979">
    <property type="entry name" value="RBD_domain_sf"/>
</dbReference>
<dbReference type="InterPro" id="IPR000504">
    <property type="entry name" value="RRM_dom"/>
</dbReference>